<dbReference type="AlphaFoldDB" id="A0A2U1NJ60"/>
<evidence type="ECO:0000313" key="1">
    <source>
        <dbReference type="EMBL" id="PWA73511.1"/>
    </source>
</evidence>
<dbReference type="EMBL" id="PKPP01002729">
    <property type="protein sequence ID" value="PWA73511.1"/>
    <property type="molecule type" value="Genomic_DNA"/>
</dbReference>
<protein>
    <submittedName>
        <fullName evidence="1">Zinc finger C2H2-type/integrase DNA-binding domain-containing protein</fullName>
    </submittedName>
</protein>
<comment type="caution">
    <text evidence="1">The sequence shown here is derived from an EMBL/GenBank/DDBJ whole genome shotgun (WGS) entry which is preliminary data.</text>
</comment>
<dbReference type="GO" id="GO:0003677">
    <property type="term" value="F:DNA binding"/>
    <property type="evidence" value="ECO:0007669"/>
    <property type="project" value="UniProtKB-KW"/>
</dbReference>
<evidence type="ECO:0000313" key="2">
    <source>
        <dbReference type="Proteomes" id="UP000245207"/>
    </source>
</evidence>
<sequence length="216" mass="25544">MPTHCKCKLPLMSLTSWTPSNPCRRFKKKGVKNYTRWHWLDPELDCDWYRHHLREMYLILNPNEREQLEVEMRSRYELAFLEVEFVEMKADLKKSENRVRRSGSRKDKEAVIEENTFEDPIDADVEDSDDDFQNDMFSSCGIRFSYKHVRDNHEKSGRHVYTPGDFVESDKQVHSKPWGGVKRKLPGTIRTLMKKKTCPPSKNGYVYVSWFTNGSG</sequence>
<reference evidence="1 2" key="1">
    <citation type="journal article" date="2018" name="Mol. Plant">
        <title>The genome of Artemisia annua provides insight into the evolution of Asteraceae family and artemisinin biosynthesis.</title>
        <authorList>
            <person name="Shen Q."/>
            <person name="Zhang L."/>
            <person name="Liao Z."/>
            <person name="Wang S."/>
            <person name="Yan T."/>
            <person name="Shi P."/>
            <person name="Liu M."/>
            <person name="Fu X."/>
            <person name="Pan Q."/>
            <person name="Wang Y."/>
            <person name="Lv Z."/>
            <person name="Lu X."/>
            <person name="Zhang F."/>
            <person name="Jiang W."/>
            <person name="Ma Y."/>
            <person name="Chen M."/>
            <person name="Hao X."/>
            <person name="Li L."/>
            <person name="Tang Y."/>
            <person name="Lv G."/>
            <person name="Zhou Y."/>
            <person name="Sun X."/>
            <person name="Brodelius P.E."/>
            <person name="Rose J.K.C."/>
            <person name="Tang K."/>
        </authorList>
    </citation>
    <scope>NUCLEOTIDE SEQUENCE [LARGE SCALE GENOMIC DNA]</scope>
    <source>
        <strain evidence="2">cv. Huhao1</strain>
        <tissue evidence="1">Leaf</tissue>
    </source>
</reference>
<name>A0A2U1NJ60_ARTAN</name>
<keyword evidence="1" id="KW-0238">DNA-binding</keyword>
<dbReference type="OrthoDB" id="1718857at2759"/>
<dbReference type="Proteomes" id="UP000245207">
    <property type="component" value="Unassembled WGS sequence"/>
</dbReference>
<accession>A0A2U1NJ60</accession>
<organism evidence="1 2">
    <name type="scientific">Artemisia annua</name>
    <name type="common">Sweet wormwood</name>
    <dbReference type="NCBI Taxonomy" id="35608"/>
    <lineage>
        <taxon>Eukaryota</taxon>
        <taxon>Viridiplantae</taxon>
        <taxon>Streptophyta</taxon>
        <taxon>Embryophyta</taxon>
        <taxon>Tracheophyta</taxon>
        <taxon>Spermatophyta</taxon>
        <taxon>Magnoliopsida</taxon>
        <taxon>eudicotyledons</taxon>
        <taxon>Gunneridae</taxon>
        <taxon>Pentapetalae</taxon>
        <taxon>asterids</taxon>
        <taxon>campanulids</taxon>
        <taxon>Asterales</taxon>
        <taxon>Asteraceae</taxon>
        <taxon>Asteroideae</taxon>
        <taxon>Anthemideae</taxon>
        <taxon>Artemisiinae</taxon>
        <taxon>Artemisia</taxon>
    </lineage>
</organism>
<proteinExistence type="predicted"/>
<gene>
    <name evidence="1" type="ORF">CTI12_AA259750</name>
</gene>
<keyword evidence="2" id="KW-1185">Reference proteome</keyword>
<dbReference type="STRING" id="35608.A0A2U1NJ60"/>